<dbReference type="AlphaFoldDB" id="X1BIT1"/>
<evidence type="ECO:0000259" key="7">
    <source>
        <dbReference type="PROSITE" id="PS50972"/>
    </source>
</evidence>
<protein>
    <recommendedName>
        <fullName evidence="7">Pterin-binding domain-containing protein</fullName>
    </recommendedName>
</protein>
<comment type="similarity">
    <text evidence="1">Belongs to the vitamin-B12 dependent methionine synthase family.</text>
</comment>
<dbReference type="InterPro" id="IPR000489">
    <property type="entry name" value="Pterin-binding_dom"/>
</dbReference>
<dbReference type="GO" id="GO:0046872">
    <property type="term" value="F:metal ion binding"/>
    <property type="evidence" value="ECO:0007669"/>
    <property type="project" value="UniProtKB-KW"/>
</dbReference>
<keyword evidence="5" id="KW-0479">Metal-binding</keyword>
<evidence type="ECO:0000256" key="5">
    <source>
        <dbReference type="ARBA" id="ARBA00022723"/>
    </source>
</evidence>
<evidence type="ECO:0000256" key="2">
    <source>
        <dbReference type="ARBA" id="ARBA00022603"/>
    </source>
</evidence>
<dbReference type="GO" id="GO:0005829">
    <property type="term" value="C:cytosol"/>
    <property type="evidence" value="ECO:0007669"/>
    <property type="project" value="TreeGrafter"/>
</dbReference>
<sequence>ALTMDDDGIPSDPEKRLAVAAKIIERASKAGIPIEDIVVDPLVMTVGADSQAAVVTIKTIKLVKENFGVNINLGASNISFGLPDRHTVNQSFLALAMGAGATCAITHPRKLGLTIRAIDLLLGRDDFGVRYITYWRGQQPD</sequence>
<dbReference type="InterPro" id="IPR011005">
    <property type="entry name" value="Dihydropteroate_synth-like_sf"/>
</dbReference>
<evidence type="ECO:0000256" key="6">
    <source>
        <dbReference type="ARBA" id="ARBA00023285"/>
    </source>
</evidence>
<accession>X1BIT1</accession>
<evidence type="ECO:0000256" key="3">
    <source>
        <dbReference type="ARBA" id="ARBA00022628"/>
    </source>
</evidence>
<dbReference type="SUPFAM" id="SSF51717">
    <property type="entry name" value="Dihydropteroate synthetase-like"/>
    <property type="match status" value="1"/>
</dbReference>
<dbReference type="GO" id="GO:0032259">
    <property type="term" value="P:methylation"/>
    <property type="evidence" value="ECO:0007669"/>
    <property type="project" value="UniProtKB-KW"/>
</dbReference>
<dbReference type="EMBL" id="BART01026348">
    <property type="protein sequence ID" value="GAG95819.1"/>
    <property type="molecule type" value="Genomic_DNA"/>
</dbReference>
<keyword evidence="2" id="KW-0489">Methyltransferase</keyword>
<organism evidence="8">
    <name type="scientific">marine sediment metagenome</name>
    <dbReference type="NCBI Taxonomy" id="412755"/>
    <lineage>
        <taxon>unclassified sequences</taxon>
        <taxon>metagenomes</taxon>
        <taxon>ecological metagenomes</taxon>
    </lineage>
</organism>
<feature type="non-terminal residue" evidence="8">
    <location>
        <position position="1"/>
    </location>
</feature>
<dbReference type="GO" id="GO:0050667">
    <property type="term" value="P:homocysteine metabolic process"/>
    <property type="evidence" value="ECO:0007669"/>
    <property type="project" value="TreeGrafter"/>
</dbReference>
<dbReference type="GO" id="GO:0008705">
    <property type="term" value="F:methionine synthase activity"/>
    <property type="evidence" value="ECO:0007669"/>
    <property type="project" value="TreeGrafter"/>
</dbReference>
<dbReference type="PANTHER" id="PTHR45833:SF1">
    <property type="entry name" value="METHIONINE SYNTHASE"/>
    <property type="match status" value="1"/>
</dbReference>
<evidence type="ECO:0000313" key="8">
    <source>
        <dbReference type="EMBL" id="GAG95819.1"/>
    </source>
</evidence>
<dbReference type="InterPro" id="IPR050554">
    <property type="entry name" value="Met_Synthase/Corrinoid"/>
</dbReference>
<proteinExistence type="inferred from homology"/>
<evidence type="ECO:0000256" key="4">
    <source>
        <dbReference type="ARBA" id="ARBA00022679"/>
    </source>
</evidence>
<keyword evidence="3" id="KW-0846">Cobalamin</keyword>
<reference evidence="8" key="1">
    <citation type="journal article" date="2014" name="Front. Microbiol.">
        <title>High frequency of phylogenetically diverse reductive dehalogenase-homologous genes in deep subseafloor sedimentary metagenomes.</title>
        <authorList>
            <person name="Kawai M."/>
            <person name="Futagami T."/>
            <person name="Toyoda A."/>
            <person name="Takaki Y."/>
            <person name="Nishi S."/>
            <person name="Hori S."/>
            <person name="Arai W."/>
            <person name="Tsubouchi T."/>
            <person name="Morono Y."/>
            <person name="Uchiyama I."/>
            <person name="Ito T."/>
            <person name="Fujiyama A."/>
            <person name="Inagaki F."/>
            <person name="Takami H."/>
        </authorList>
    </citation>
    <scope>NUCLEOTIDE SEQUENCE</scope>
    <source>
        <strain evidence="8">Expedition CK06-06</strain>
    </source>
</reference>
<dbReference type="Gene3D" id="3.20.20.20">
    <property type="entry name" value="Dihydropteroate synthase-like"/>
    <property type="match status" value="1"/>
</dbReference>
<dbReference type="GO" id="GO:0046653">
    <property type="term" value="P:tetrahydrofolate metabolic process"/>
    <property type="evidence" value="ECO:0007669"/>
    <property type="project" value="TreeGrafter"/>
</dbReference>
<dbReference type="PROSITE" id="PS50972">
    <property type="entry name" value="PTERIN_BINDING"/>
    <property type="match status" value="1"/>
</dbReference>
<gene>
    <name evidence="8" type="ORF">S01H4_47026</name>
</gene>
<evidence type="ECO:0000256" key="1">
    <source>
        <dbReference type="ARBA" id="ARBA00010398"/>
    </source>
</evidence>
<keyword evidence="4" id="KW-0808">Transferase</keyword>
<comment type="caution">
    <text evidence="8">The sequence shown here is derived from an EMBL/GenBank/DDBJ whole genome shotgun (WGS) entry which is preliminary data.</text>
</comment>
<dbReference type="GO" id="GO:0031419">
    <property type="term" value="F:cobalamin binding"/>
    <property type="evidence" value="ECO:0007669"/>
    <property type="project" value="UniProtKB-KW"/>
</dbReference>
<name>X1BIT1_9ZZZZ</name>
<feature type="domain" description="Pterin-binding" evidence="7">
    <location>
        <begin position="1"/>
        <end position="128"/>
    </location>
</feature>
<keyword evidence="6" id="KW-0170">Cobalt</keyword>
<dbReference type="PANTHER" id="PTHR45833">
    <property type="entry name" value="METHIONINE SYNTHASE"/>
    <property type="match status" value="1"/>
</dbReference>
<dbReference type="Pfam" id="PF00809">
    <property type="entry name" value="Pterin_bind"/>
    <property type="match status" value="1"/>
</dbReference>